<keyword evidence="1" id="KW-0812">Transmembrane</keyword>
<dbReference type="Proteomes" id="UP001377337">
    <property type="component" value="Chromosome"/>
</dbReference>
<sequence length="345" mass="38537">MKNDFEKDLGQIMNKEKEIPVTVRQAFDQSYESIRAKTKKKKVQFIWKRAAAAACALIATGVVLSNEHVMAGINGFLHFGDKGIEQAVNNGFTQEDHSTAADQNITITLDRHFSDHNKIGLYFKLSFEDASILKNVKAVSMDYRLKNGDGEYIDENIPDTKPLKGNNQYLSSSEHQNSLQDVKSGNIQYEVLATSNDGMLPDLKGAVVEVESVNVFYDKEKLKKINGSWDLQVTEKNKETSGKTVQYVMKDAVSNILVSKAEANPTSLNLIFSLNKVYEDENVIADHIKVIDEDGDEFASDGSFSMDRKKNKTIIYANLPFTSYNDSSKLTLVIEGIGEVELVKK</sequence>
<dbReference type="InterPro" id="IPR025436">
    <property type="entry name" value="DUF4179"/>
</dbReference>
<accession>A0ABZ2NJ64</accession>
<keyword evidence="4" id="KW-1185">Reference proteome</keyword>
<feature type="transmembrane region" description="Helical" evidence="1">
    <location>
        <begin position="45"/>
        <end position="64"/>
    </location>
</feature>
<gene>
    <name evidence="3" type="ORF">WCV65_03910</name>
</gene>
<evidence type="ECO:0000256" key="1">
    <source>
        <dbReference type="SAM" id="Phobius"/>
    </source>
</evidence>
<organism evidence="3 4">
    <name type="scientific">Metabacillus sediminis</name>
    <dbReference type="NCBI Taxonomy" id="3117746"/>
    <lineage>
        <taxon>Bacteria</taxon>
        <taxon>Bacillati</taxon>
        <taxon>Bacillota</taxon>
        <taxon>Bacilli</taxon>
        <taxon>Bacillales</taxon>
        <taxon>Bacillaceae</taxon>
        <taxon>Metabacillus</taxon>
    </lineage>
</organism>
<dbReference type="RefSeq" id="WP_338780243.1">
    <property type="nucleotide sequence ID" value="NZ_CP147407.1"/>
</dbReference>
<proteinExistence type="predicted"/>
<evidence type="ECO:0000313" key="3">
    <source>
        <dbReference type="EMBL" id="WXB97660.1"/>
    </source>
</evidence>
<feature type="domain" description="DUF4179" evidence="2">
    <location>
        <begin position="43"/>
        <end position="125"/>
    </location>
</feature>
<reference evidence="3 4" key="1">
    <citation type="submission" date="2024-02" db="EMBL/GenBank/DDBJ databases">
        <title>Seven novel Bacillus-like species.</title>
        <authorList>
            <person name="Liu G."/>
        </authorList>
    </citation>
    <scope>NUCLEOTIDE SEQUENCE [LARGE SCALE GENOMIC DNA]</scope>
    <source>
        <strain evidence="3 4">FJAT-52054</strain>
    </source>
</reference>
<evidence type="ECO:0000313" key="4">
    <source>
        <dbReference type="Proteomes" id="UP001377337"/>
    </source>
</evidence>
<keyword evidence="1" id="KW-0472">Membrane</keyword>
<dbReference type="Pfam" id="PF13786">
    <property type="entry name" value="DUF4179"/>
    <property type="match status" value="1"/>
</dbReference>
<protein>
    <submittedName>
        <fullName evidence="3">DUF4179 domain-containing protein</fullName>
    </submittedName>
</protein>
<name>A0ABZ2NJ64_9BACI</name>
<evidence type="ECO:0000259" key="2">
    <source>
        <dbReference type="Pfam" id="PF13786"/>
    </source>
</evidence>
<dbReference type="Gene3D" id="2.60.40.1630">
    <property type="entry name" value="bacillus anthracis domain"/>
    <property type="match status" value="1"/>
</dbReference>
<dbReference type="EMBL" id="CP147407">
    <property type="protein sequence ID" value="WXB97660.1"/>
    <property type="molecule type" value="Genomic_DNA"/>
</dbReference>
<keyword evidence="1" id="KW-1133">Transmembrane helix</keyword>